<sequence length="374" mass="43795">MLILFLLLGLSVNIELKFEEEIIKLEQTQLGKTFLDTVQIAVRSKEPLDRVFQILRDQAQSYETEFLTIDERHKTFSSKCAKDLGDFDNYAALLKARIMDMQQALDDKIPEKTKKVNTLQNKKKEKTMLINRIDEIQQNREKQKCIFESRLEEHQTAISAVVAVREIFESALYENDNGETAFIQLQEDDVDKVTNLLGYASLKAGDFKHLQGYSSLFTVMEQLKVGQISKHEETVRQLVETCNDLENYIDIARSLLRSVDDIRESYFQRLYKNLHQDLKDVNAIIEELDSDVNVLEAQIKVLTMDRDEAVQKQDNKLKQRGDRAVECEQEDTVYQFKLQENQRERETIQRILSLCLENVKELKHYIKRRGDEFK</sequence>
<evidence type="ECO:0000313" key="4">
    <source>
        <dbReference type="Proteomes" id="UP000688137"/>
    </source>
</evidence>
<evidence type="ECO:0000256" key="1">
    <source>
        <dbReference type="SAM" id="Coils"/>
    </source>
</evidence>
<feature type="coiled-coil region" evidence="1">
    <location>
        <begin position="228"/>
        <end position="312"/>
    </location>
</feature>
<keyword evidence="1" id="KW-0175">Coiled coil</keyword>
<accession>A0A8S1K2Z6</accession>
<reference evidence="3" key="1">
    <citation type="submission" date="2021-01" db="EMBL/GenBank/DDBJ databases">
        <authorList>
            <consortium name="Genoscope - CEA"/>
            <person name="William W."/>
        </authorList>
    </citation>
    <scope>NUCLEOTIDE SEQUENCE</scope>
</reference>
<feature type="chain" id="PRO_5035867561" evidence="2">
    <location>
        <begin position="17"/>
        <end position="374"/>
    </location>
</feature>
<protein>
    <submittedName>
        <fullName evidence="3">Uncharacterized protein</fullName>
    </submittedName>
</protein>
<feature type="signal peptide" evidence="2">
    <location>
        <begin position="1"/>
        <end position="16"/>
    </location>
</feature>
<dbReference type="AlphaFoldDB" id="A0A8S1K2Z6"/>
<name>A0A8S1K2Z6_PARPR</name>
<evidence type="ECO:0000256" key="2">
    <source>
        <dbReference type="SAM" id="SignalP"/>
    </source>
</evidence>
<comment type="caution">
    <text evidence="3">The sequence shown here is derived from an EMBL/GenBank/DDBJ whole genome shotgun (WGS) entry which is preliminary data.</text>
</comment>
<dbReference type="Proteomes" id="UP000688137">
    <property type="component" value="Unassembled WGS sequence"/>
</dbReference>
<keyword evidence="2" id="KW-0732">Signal</keyword>
<proteinExistence type="predicted"/>
<dbReference type="EMBL" id="CAJJDM010000009">
    <property type="protein sequence ID" value="CAD8048070.1"/>
    <property type="molecule type" value="Genomic_DNA"/>
</dbReference>
<dbReference type="OMA" id="MLINRID"/>
<evidence type="ECO:0000313" key="3">
    <source>
        <dbReference type="EMBL" id="CAD8048070.1"/>
    </source>
</evidence>
<organism evidence="3 4">
    <name type="scientific">Paramecium primaurelia</name>
    <dbReference type="NCBI Taxonomy" id="5886"/>
    <lineage>
        <taxon>Eukaryota</taxon>
        <taxon>Sar</taxon>
        <taxon>Alveolata</taxon>
        <taxon>Ciliophora</taxon>
        <taxon>Intramacronucleata</taxon>
        <taxon>Oligohymenophorea</taxon>
        <taxon>Peniculida</taxon>
        <taxon>Parameciidae</taxon>
        <taxon>Paramecium</taxon>
    </lineage>
</organism>
<keyword evidence="4" id="KW-1185">Reference proteome</keyword>
<gene>
    <name evidence="3" type="ORF">PPRIM_AZ9-3.1.T0120307</name>
</gene>